<name>A0A967DZV3_9FLAO</name>
<evidence type="ECO:0000313" key="5">
    <source>
        <dbReference type="EMBL" id="NGZ89932.1"/>
    </source>
</evidence>
<keyword evidence="3" id="KW-0808">Transferase</keyword>
<evidence type="ECO:0000259" key="4">
    <source>
        <dbReference type="Pfam" id="PF00535"/>
    </source>
</evidence>
<evidence type="ECO:0000256" key="1">
    <source>
        <dbReference type="ARBA" id="ARBA00006739"/>
    </source>
</evidence>
<gene>
    <name evidence="5" type="ORF">G7034_06665</name>
</gene>
<evidence type="ECO:0000313" key="6">
    <source>
        <dbReference type="Proteomes" id="UP000643701"/>
    </source>
</evidence>
<dbReference type="Proteomes" id="UP000643701">
    <property type="component" value="Unassembled WGS sequence"/>
</dbReference>
<dbReference type="SUPFAM" id="SSF53448">
    <property type="entry name" value="Nucleotide-diphospho-sugar transferases"/>
    <property type="match status" value="1"/>
</dbReference>
<dbReference type="Gene3D" id="3.90.550.10">
    <property type="entry name" value="Spore Coat Polysaccharide Biosynthesis Protein SpsA, Chain A"/>
    <property type="match status" value="1"/>
</dbReference>
<dbReference type="CDD" id="cd06423">
    <property type="entry name" value="CESA_like"/>
    <property type="match status" value="1"/>
</dbReference>
<accession>A0A967DZV3</accession>
<keyword evidence="2" id="KW-0328">Glycosyltransferase</keyword>
<dbReference type="RefSeq" id="WP_166400190.1">
    <property type="nucleotide sequence ID" value="NZ_JAANAS010000048.1"/>
</dbReference>
<dbReference type="EMBL" id="JAANAS010000048">
    <property type="protein sequence ID" value="NGZ89932.1"/>
    <property type="molecule type" value="Genomic_DNA"/>
</dbReference>
<sequence>MNFCIIIPAHNEEEVIEKCLDSLINQSYPANEIIVVDDHSTDQTAQIVSKFTQVNPSIKLVHNTSSEAHQPGEKIINAFYKGVENIEYAYQVICKFDADLIFPPNYLSELKANFEANSKLGMVAGFCYIENEHGQWVKEKLTNDEHIRGPLKAYRKQCFEDIGGLIKAMGWDTLDELLARFQAWETKTLPQLHVKHLKPTGQRYSKELAKRFGSALYQMDYGLVLSFLSLLKIALLKKKLSFLIQGLTSYFKAIYKRPQKLVTKEEGRFIRNYRWKKIKIKIFKSHE</sequence>
<feature type="domain" description="Glycosyltransferase 2-like" evidence="4">
    <location>
        <begin position="4"/>
        <end position="152"/>
    </location>
</feature>
<evidence type="ECO:0000256" key="3">
    <source>
        <dbReference type="ARBA" id="ARBA00022679"/>
    </source>
</evidence>
<keyword evidence="6" id="KW-1185">Reference proteome</keyword>
<protein>
    <submittedName>
        <fullName evidence="5">Glycosyltransferase family 2 protein</fullName>
    </submittedName>
</protein>
<dbReference type="InterPro" id="IPR001173">
    <property type="entry name" value="Glyco_trans_2-like"/>
</dbReference>
<dbReference type="GO" id="GO:0016757">
    <property type="term" value="F:glycosyltransferase activity"/>
    <property type="evidence" value="ECO:0007669"/>
    <property type="project" value="UniProtKB-KW"/>
</dbReference>
<reference evidence="5" key="1">
    <citation type="submission" date="2020-03" db="EMBL/GenBank/DDBJ databases">
        <title>Psychroflexus Maritimus sp. nov., isolate from marine sediment.</title>
        <authorList>
            <person name="Zhong Y.-L."/>
        </authorList>
    </citation>
    <scope>NUCLEOTIDE SEQUENCE</scope>
    <source>
        <strain evidence="5">C1</strain>
    </source>
</reference>
<organism evidence="5 6">
    <name type="scientific">Psychroflexus maritimus</name>
    <dbReference type="NCBI Taxonomy" id="2714865"/>
    <lineage>
        <taxon>Bacteria</taxon>
        <taxon>Pseudomonadati</taxon>
        <taxon>Bacteroidota</taxon>
        <taxon>Flavobacteriia</taxon>
        <taxon>Flavobacteriales</taxon>
        <taxon>Flavobacteriaceae</taxon>
        <taxon>Psychroflexus</taxon>
    </lineage>
</organism>
<dbReference type="PANTHER" id="PTHR43630">
    <property type="entry name" value="POLY-BETA-1,6-N-ACETYL-D-GLUCOSAMINE SYNTHASE"/>
    <property type="match status" value="1"/>
</dbReference>
<evidence type="ECO:0000256" key="2">
    <source>
        <dbReference type="ARBA" id="ARBA00022676"/>
    </source>
</evidence>
<dbReference type="AlphaFoldDB" id="A0A967DZV3"/>
<dbReference type="InterPro" id="IPR029044">
    <property type="entry name" value="Nucleotide-diphossugar_trans"/>
</dbReference>
<comment type="caution">
    <text evidence="5">The sequence shown here is derived from an EMBL/GenBank/DDBJ whole genome shotgun (WGS) entry which is preliminary data.</text>
</comment>
<comment type="similarity">
    <text evidence="1">Belongs to the glycosyltransferase 2 family.</text>
</comment>
<dbReference type="PANTHER" id="PTHR43630:SF1">
    <property type="entry name" value="POLY-BETA-1,6-N-ACETYL-D-GLUCOSAMINE SYNTHASE"/>
    <property type="match status" value="1"/>
</dbReference>
<proteinExistence type="inferred from homology"/>
<dbReference type="Pfam" id="PF00535">
    <property type="entry name" value="Glycos_transf_2"/>
    <property type="match status" value="1"/>
</dbReference>